<dbReference type="SUPFAM" id="SSF55961">
    <property type="entry name" value="Bet v1-like"/>
    <property type="match status" value="2"/>
</dbReference>
<dbReference type="Gene3D" id="3.30.530.20">
    <property type="match status" value="2"/>
</dbReference>
<reference evidence="2" key="1">
    <citation type="journal article" date="2014" name="Int. J. Syst. Evol. Microbiol.">
        <title>Complete genome sequence of Corynebacterium casei LMG S-19264T (=DSM 44701T), isolated from a smear-ripened cheese.</title>
        <authorList>
            <consortium name="US DOE Joint Genome Institute (JGI-PGF)"/>
            <person name="Walter F."/>
            <person name="Albersmeier A."/>
            <person name="Kalinowski J."/>
            <person name="Ruckert C."/>
        </authorList>
    </citation>
    <scope>NUCLEOTIDE SEQUENCE</scope>
    <source>
        <strain evidence="2">JCM 4637</strain>
    </source>
</reference>
<protein>
    <recommendedName>
        <fullName evidence="1">Coenzyme Q-binding protein COQ10 START domain-containing protein</fullName>
    </recommendedName>
</protein>
<dbReference type="CDD" id="cd08861">
    <property type="entry name" value="OtcD1_ARO-CYC_like"/>
    <property type="match status" value="1"/>
</dbReference>
<dbReference type="EMBL" id="BMVC01000018">
    <property type="protein sequence ID" value="GHD12673.1"/>
    <property type="molecule type" value="Genomic_DNA"/>
</dbReference>
<proteinExistence type="predicted"/>
<reference evidence="2" key="2">
    <citation type="submission" date="2020-09" db="EMBL/GenBank/DDBJ databases">
        <authorList>
            <person name="Sun Q."/>
            <person name="Ohkuma M."/>
        </authorList>
    </citation>
    <scope>NUCLEOTIDE SEQUENCE</scope>
    <source>
        <strain evidence="2">JCM 4637</strain>
    </source>
</reference>
<organism evidence="2 3">
    <name type="scientific">Streptomyces finlayi</name>
    <dbReference type="NCBI Taxonomy" id="67296"/>
    <lineage>
        <taxon>Bacteria</taxon>
        <taxon>Bacillati</taxon>
        <taxon>Actinomycetota</taxon>
        <taxon>Actinomycetes</taxon>
        <taxon>Kitasatosporales</taxon>
        <taxon>Streptomycetaceae</taxon>
        <taxon>Streptomyces</taxon>
    </lineage>
</organism>
<sequence>MPVARVQHRTYSVDVDAPAGAVYALLADSPRRPLFLRSSIHVERLDFDGVHDRFQAWTQLHGTVRSCLVRRTLDAGARRIDFRHEVPADPLLAHTGSWRVEARAAGRCRLALHHDMTLDRGGPVDADAAVRATDARSAAELARLKAVAERWDRLEQLLLSFEESVRIKGPAELVYSFLCSIADWPGRVPHLLSAQVAEEQPGVQHVRTETRCGALVRSAETVRICFPHALRIIAKETAPQQPFQAHTTEWSVVPGERDVTAFAHHQMLLREDPLVTATAARAHARDLLGGQSRAVLNLAKRHAETAVRTL</sequence>
<evidence type="ECO:0000259" key="1">
    <source>
        <dbReference type="Pfam" id="PF03364"/>
    </source>
</evidence>
<dbReference type="AlphaFoldDB" id="A0A918X525"/>
<dbReference type="InterPro" id="IPR005031">
    <property type="entry name" value="COQ10_START"/>
</dbReference>
<dbReference type="RefSeq" id="WP_229898433.1">
    <property type="nucleotide sequence ID" value="NZ_BMVC01000018.1"/>
</dbReference>
<dbReference type="Proteomes" id="UP000638353">
    <property type="component" value="Unassembled WGS sequence"/>
</dbReference>
<accession>A0A918X525</accession>
<name>A0A918X525_9ACTN</name>
<gene>
    <name evidence="2" type="ORF">GCM10010334_70020</name>
</gene>
<dbReference type="InterPro" id="IPR023393">
    <property type="entry name" value="START-like_dom_sf"/>
</dbReference>
<dbReference type="InterPro" id="IPR019587">
    <property type="entry name" value="Polyketide_cyclase/dehydratase"/>
</dbReference>
<dbReference type="Pfam" id="PF03364">
    <property type="entry name" value="Polyketide_cyc"/>
    <property type="match status" value="1"/>
</dbReference>
<feature type="domain" description="Coenzyme Q-binding protein COQ10 START" evidence="1">
    <location>
        <begin position="169"/>
        <end position="258"/>
    </location>
</feature>
<evidence type="ECO:0000313" key="2">
    <source>
        <dbReference type="EMBL" id="GHD12673.1"/>
    </source>
</evidence>
<evidence type="ECO:0000313" key="3">
    <source>
        <dbReference type="Proteomes" id="UP000638353"/>
    </source>
</evidence>
<comment type="caution">
    <text evidence="2">The sequence shown here is derived from an EMBL/GenBank/DDBJ whole genome shotgun (WGS) entry which is preliminary data.</text>
</comment>
<dbReference type="Pfam" id="PF10604">
    <property type="entry name" value="Polyketide_cyc2"/>
    <property type="match status" value="1"/>
</dbReference>